<organism evidence="5 6">
    <name type="scientific">Harenicola maris</name>
    <dbReference type="NCBI Taxonomy" id="2841044"/>
    <lineage>
        <taxon>Bacteria</taxon>
        <taxon>Pseudomonadati</taxon>
        <taxon>Pseudomonadota</taxon>
        <taxon>Alphaproteobacteria</taxon>
        <taxon>Rhodobacterales</taxon>
        <taxon>Paracoccaceae</taxon>
        <taxon>Harenicola</taxon>
    </lineage>
</organism>
<feature type="active site" description="Proton donor/acceptor" evidence="2">
    <location>
        <position position="191"/>
    </location>
</feature>
<dbReference type="GO" id="GO:0004341">
    <property type="term" value="F:gluconolactonase activity"/>
    <property type="evidence" value="ECO:0007669"/>
    <property type="project" value="TreeGrafter"/>
</dbReference>
<dbReference type="InterPro" id="IPR005511">
    <property type="entry name" value="SMP-30"/>
</dbReference>
<dbReference type="PRINTS" id="PR01790">
    <property type="entry name" value="SMP30FAMILY"/>
</dbReference>
<dbReference type="Proteomes" id="UP001315686">
    <property type="component" value="Unassembled WGS sequence"/>
</dbReference>
<sequence>MTVYSQARCALGEGPLWHPLREQLFWFDIIAKRLLTIEDGVEKSWTFDEHVSAAGWLDNDRLLVASEVALFELNIITGATRHVVALEADNPATRSNDGRADPWGGFWIGTMGKAAEPGQGAIYRLYQGALRVVVPQVTISNAICFAPDRSTAYYADTRDQKIMALPLDAEGWPSGEARVFVDLTAEDLNPDGAVVDAEGCLWCAQWGASRVACYGPDGQFRRAVTFPASQISCPAFGGEGLKTLFATSAAVGLPDEAAAGQTFRADAGATGLAEYQVIL</sequence>
<accession>A0AAP2G8S5</accession>
<keyword evidence="6" id="KW-1185">Reference proteome</keyword>
<dbReference type="EMBL" id="JADQAZ010000002">
    <property type="protein sequence ID" value="MBT0957794.1"/>
    <property type="molecule type" value="Genomic_DNA"/>
</dbReference>
<dbReference type="PANTHER" id="PTHR10907:SF47">
    <property type="entry name" value="REGUCALCIN"/>
    <property type="match status" value="1"/>
</dbReference>
<evidence type="ECO:0000256" key="3">
    <source>
        <dbReference type="PIRSR" id="PIRSR605511-2"/>
    </source>
</evidence>
<dbReference type="RefSeq" id="WP_327794018.1">
    <property type="nucleotide sequence ID" value="NZ_JADQAZ010000002.1"/>
</dbReference>
<feature type="binding site" evidence="3">
    <location>
        <position position="141"/>
    </location>
    <ligand>
        <name>a divalent metal cation</name>
        <dbReference type="ChEBI" id="CHEBI:60240"/>
    </ligand>
</feature>
<dbReference type="Pfam" id="PF08450">
    <property type="entry name" value="SGL"/>
    <property type="match status" value="1"/>
</dbReference>
<gene>
    <name evidence="5" type="ORF">IV417_10365</name>
</gene>
<evidence type="ECO:0000256" key="2">
    <source>
        <dbReference type="PIRSR" id="PIRSR605511-1"/>
    </source>
</evidence>
<protein>
    <submittedName>
        <fullName evidence="5">SMP-30/gluconolactonase/LRE family protein</fullName>
    </submittedName>
</protein>
<reference evidence="5 6" key="1">
    <citation type="journal article" date="2021" name="Arch. Microbiol.">
        <title>Harenicola maris gen. nov., sp. nov. isolated from the Sea of Japan shallow sediments.</title>
        <authorList>
            <person name="Romanenko L.A."/>
            <person name="Kurilenko V.V."/>
            <person name="Chernysheva N.Y."/>
            <person name="Tekutyeva L.A."/>
            <person name="Velansky P.V."/>
            <person name="Svetashev V.I."/>
            <person name="Isaeva M.P."/>
        </authorList>
    </citation>
    <scope>NUCLEOTIDE SEQUENCE [LARGE SCALE GENOMIC DNA]</scope>
    <source>
        <strain evidence="5 6">KMM 3653</strain>
    </source>
</reference>
<dbReference type="InterPro" id="IPR013658">
    <property type="entry name" value="SGL"/>
</dbReference>
<feature type="binding site" evidence="3">
    <location>
        <position position="191"/>
    </location>
    <ligand>
        <name>a divalent metal cation</name>
        <dbReference type="ChEBI" id="CHEBI:60240"/>
    </ligand>
</feature>
<dbReference type="SUPFAM" id="SSF63829">
    <property type="entry name" value="Calcium-dependent phosphotriesterase"/>
    <property type="match status" value="1"/>
</dbReference>
<proteinExistence type="inferred from homology"/>
<feature type="binding site" evidence="3">
    <location>
        <position position="13"/>
    </location>
    <ligand>
        <name>a divalent metal cation</name>
        <dbReference type="ChEBI" id="CHEBI:60240"/>
    </ligand>
</feature>
<evidence type="ECO:0000259" key="4">
    <source>
        <dbReference type="Pfam" id="PF08450"/>
    </source>
</evidence>
<keyword evidence="3" id="KW-0479">Metal-binding</keyword>
<feature type="binding site" evidence="3">
    <location>
        <position position="94"/>
    </location>
    <ligand>
        <name>substrate</name>
    </ligand>
</feature>
<feature type="binding site" evidence="3">
    <location>
        <position position="96"/>
    </location>
    <ligand>
        <name>substrate</name>
    </ligand>
</feature>
<dbReference type="InterPro" id="IPR011042">
    <property type="entry name" value="6-blade_b-propeller_TolB-like"/>
</dbReference>
<dbReference type="GO" id="GO:0019853">
    <property type="term" value="P:L-ascorbic acid biosynthetic process"/>
    <property type="evidence" value="ECO:0007669"/>
    <property type="project" value="TreeGrafter"/>
</dbReference>
<keyword evidence="3" id="KW-0862">Zinc</keyword>
<comment type="caution">
    <text evidence="5">The sequence shown here is derived from an EMBL/GenBank/DDBJ whole genome shotgun (WGS) entry which is preliminary data.</text>
</comment>
<evidence type="ECO:0000313" key="6">
    <source>
        <dbReference type="Proteomes" id="UP001315686"/>
    </source>
</evidence>
<comment type="similarity">
    <text evidence="1">Belongs to the SMP-30/CGR1 family.</text>
</comment>
<comment type="cofactor">
    <cofactor evidence="3">
        <name>Zn(2+)</name>
        <dbReference type="ChEBI" id="CHEBI:29105"/>
    </cofactor>
    <text evidence="3">Binds 1 divalent metal cation per subunit.</text>
</comment>
<name>A0AAP2G8S5_9RHOB</name>
<dbReference type="GO" id="GO:0005509">
    <property type="term" value="F:calcium ion binding"/>
    <property type="evidence" value="ECO:0007669"/>
    <property type="project" value="TreeGrafter"/>
</dbReference>
<evidence type="ECO:0000313" key="5">
    <source>
        <dbReference type="EMBL" id="MBT0957794.1"/>
    </source>
</evidence>
<dbReference type="PANTHER" id="PTHR10907">
    <property type="entry name" value="REGUCALCIN"/>
    <property type="match status" value="1"/>
</dbReference>
<dbReference type="AlphaFoldDB" id="A0AAP2G8S5"/>
<dbReference type="Gene3D" id="2.120.10.30">
    <property type="entry name" value="TolB, C-terminal domain"/>
    <property type="match status" value="1"/>
</dbReference>
<evidence type="ECO:0000256" key="1">
    <source>
        <dbReference type="ARBA" id="ARBA00008853"/>
    </source>
</evidence>
<feature type="domain" description="SMP-30/Gluconolactonase/LRE-like region" evidence="4">
    <location>
        <begin position="11"/>
        <end position="249"/>
    </location>
</feature>